<organism evidence="2 3">
    <name type="scientific">Catonella massiliensis</name>
    <dbReference type="NCBI Taxonomy" id="2799636"/>
    <lineage>
        <taxon>Bacteria</taxon>
        <taxon>Bacillati</taxon>
        <taxon>Bacillota</taxon>
        <taxon>Clostridia</taxon>
        <taxon>Lachnospirales</taxon>
        <taxon>Lachnospiraceae</taxon>
        <taxon>Catonella</taxon>
    </lineage>
</organism>
<protein>
    <submittedName>
        <fullName evidence="2">Rhodanese-like domain-containing protein</fullName>
    </submittedName>
</protein>
<proteinExistence type="predicted"/>
<dbReference type="CDD" id="cd00158">
    <property type="entry name" value="RHOD"/>
    <property type="match status" value="1"/>
</dbReference>
<dbReference type="Gene3D" id="3.40.250.10">
    <property type="entry name" value="Rhodanese-like domain"/>
    <property type="match status" value="1"/>
</dbReference>
<dbReference type="RefSeq" id="WP_208427934.1">
    <property type="nucleotide sequence ID" value="NZ_JAEPRJ010000001.1"/>
</dbReference>
<dbReference type="SUPFAM" id="SSF52821">
    <property type="entry name" value="Rhodanese/Cell cycle control phosphatase"/>
    <property type="match status" value="1"/>
</dbReference>
<reference evidence="2 3" key="1">
    <citation type="submission" date="2021-01" db="EMBL/GenBank/DDBJ databases">
        <title>Isolation and description of Catonella massiliensis sp. nov., a novel Catonella species, isolated from a stable periodontitis subject.</title>
        <authorList>
            <person name="Antezack A."/>
            <person name="Boxberger M."/>
            <person name="La Scola B."/>
            <person name="Monnet-Corti V."/>
        </authorList>
    </citation>
    <scope>NUCLEOTIDE SEQUENCE [LARGE SCALE GENOMIC DNA]</scope>
    <source>
        <strain evidence="2 3">Marseille-Q4567</strain>
    </source>
</reference>
<dbReference type="PANTHER" id="PTHR43031:SF7">
    <property type="entry name" value="NITRIC OXIDE REDUCTASE FLRD-NAD(+) REDUCTASE"/>
    <property type="match status" value="1"/>
</dbReference>
<dbReference type="PROSITE" id="PS50206">
    <property type="entry name" value="RHODANESE_3"/>
    <property type="match status" value="1"/>
</dbReference>
<evidence type="ECO:0000313" key="3">
    <source>
        <dbReference type="Proteomes" id="UP000604730"/>
    </source>
</evidence>
<dbReference type="InterPro" id="IPR036873">
    <property type="entry name" value="Rhodanese-like_dom_sf"/>
</dbReference>
<dbReference type="SMART" id="SM00450">
    <property type="entry name" value="RHOD"/>
    <property type="match status" value="1"/>
</dbReference>
<dbReference type="InterPro" id="IPR001763">
    <property type="entry name" value="Rhodanese-like_dom"/>
</dbReference>
<feature type="domain" description="Rhodanese" evidence="1">
    <location>
        <begin position="50"/>
        <end position="143"/>
    </location>
</feature>
<evidence type="ECO:0000313" key="2">
    <source>
        <dbReference type="EMBL" id="MBK5896353.1"/>
    </source>
</evidence>
<gene>
    <name evidence="2" type="ORF">JJN12_00930</name>
</gene>
<dbReference type="EMBL" id="JAEPRJ010000001">
    <property type="protein sequence ID" value="MBK5896353.1"/>
    <property type="molecule type" value="Genomic_DNA"/>
</dbReference>
<evidence type="ECO:0000259" key="1">
    <source>
        <dbReference type="PROSITE" id="PS50206"/>
    </source>
</evidence>
<accession>A0ABS1IWT3</accession>
<dbReference type="Pfam" id="PF00581">
    <property type="entry name" value="Rhodanese"/>
    <property type="match status" value="1"/>
</dbReference>
<keyword evidence="3" id="KW-1185">Reference proteome</keyword>
<name>A0ABS1IWT3_9FIRM</name>
<dbReference type="Proteomes" id="UP000604730">
    <property type="component" value="Unassembled WGS sequence"/>
</dbReference>
<dbReference type="InterPro" id="IPR050229">
    <property type="entry name" value="GlpE_sulfurtransferase"/>
</dbReference>
<sequence>MSKTKKPVIIIVILTILLMSSLLFSMKLLSEAKPFYNIVLGADELNTGIKDEKAILIDLRDEADYEAGHIENAINMPFTDNGIKMLDYLTKRADKDSRVFLMCYHGNRSGQAFNLLRDKGYTNLNYVKFGYEDYVNAMGSGFKPALGECPCKNYD</sequence>
<comment type="caution">
    <text evidence="2">The sequence shown here is derived from an EMBL/GenBank/DDBJ whole genome shotgun (WGS) entry which is preliminary data.</text>
</comment>
<dbReference type="PANTHER" id="PTHR43031">
    <property type="entry name" value="FAD-DEPENDENT OXIDOREDUCTASE"/>
    <property type="match status" value="1"/>
</dbReference>